<name>A0A1V2UAH0_ENTMU</name>
<dbReference type="Proteomes" id="UP000189299">
    <property type="component" value="Unassembled WGS sequence"/>
</dbReference>
<protein>
    <recommendedName>
        <fullName evidence="3">WxL domain-containing protein</fullName>
    </recommendedName>
</protein>
<dbReference type="Gene3D" id="2.60.40.3600">
    <property type="match status" value="1"/>
</dbReference>
<dbReference type="OrthoDB" id="2195320at2"/>
<dbReference type="AlphaFoldDB" id="A0A1V2UAH0"/>
<comment type="caution">
    <text evidence="1">The sequence shown here is derived from an EMBL/GenBank/DDBJ whole genome shotgun (WGS) entry which is preliminary data.</text>
</comment>
<reference evidence="1 2" key="1">
    <citation type="submission" date="2016-12" db="EMBL/GenBank/DDBJ databases">
        <authorList>
            <person name="Song W.-J."/>
            <person name="Kurnit D.M."/>
        </authorList>
    </citation>
    <scope>NUCLEOTIDE SEQUENCE [LARGE SCALE GENOMIC DNA]</scope>
    <source>
        <strain evidence="1 2">CGB1038-1_S1</strain>
    </source>
</reference>
<gene>
    <name evidence="1" type="ORF">BTN92_15475</name>
</gene>
<evidence type="ECO:0000313" key="2">
    <source>
        <dbReference type="Proteomes" id="UP000189299"/>
    </source>
</evidence>
<evidence type="ECO:0008006" key="3">
    <source>
        <dbReference type="Google" id="ProtNLM"/>
    </source>
</evidence>
<dbReference type="EMBL" id="MSTR01000023">
    <property type="protein sequence ID" value="ONN40260.1"/>
    <property type="molecule type" value="Genomic_DNA"/>
</dbReference>
<evidence type="ECO:0000313" key="1">
    <source>
        <dbReference type="EMBL" id="ONN40260.1"/>
    </source>
</evidence>
<sequence length="647" mass="72945">MKNSKKIFCVLLCGLILFFNIKIVYADWSPSNEAQVEAVKNWIAKETDKFMNFEGLILGDKVGDKVSKEIIFPDYLYIEKFKGENNWNGQWYIQLGANRLIPGGYIAYDNFRFSSSDEIKASISGSPTDKKRLISVERIKPSKNTSYNIKINYTFSSKGAIYNDFGILTGKYYPITPGGEGTERVLQLNSIPSEDNLTADISPQTVFLGMDTSKLDYSKFVTNVKLGDQLLSPEQYKVELINSLATDTIGTKTAQIIVTLKSDTSKTVEVDVPVEVSWGNSVVYGGYDYYLNGRTTAAFTLFTGSTPTIVASQGQSDDNLAIHSKFPNQQYYTFNWFDFSNKQILKMDESNNGDKYIKASGNELKKDKLKEWGTAQNQVVNYGDVVRAWQTETGKNWLYENEQKQVYNDDKKSVYYEITTSGYRPLHFNQLTPKTGKIPIYSTNQYLDEHVTDYIDLNGYSNINVKGFSEYPDTTSSGEKKAKIIVDETLNSGKKVEYEYEVTLNVESGNLTFEVPKTLTFKEFTKSKSEQIIQRKYSGNLGLKIKDNRGSNSQGNWKLTAKVSSDLKGIAPYLMYRNEKGADSYLNGSEVPIYTQGKQISATEPLEVEVSSKWKSTDGILLKIPSKNNLASQEYSTTITWNLVEGP</sequence>
<accession>A0A1V2UAH0</accession>
<organism evidence="1 2">
    <name type="scientific">Enterococcus mundtii</name>
    <dbReference type="NCBI Taxonomy" id="53346"/>
    <lineage>
        <taxon>Bacteria</taxon>
        <taxon>Bacillati</taxon>
        <taxon>Bacillota</taxon>
        <taxon>Bacilli</taxon>
        <taxon>Lactobacillales</taxon>
        <taxon>Enterococcaceae</taxon>
        <taxon>Enterococcus</taxon>
    </lineage>
</organism>
<dbReference type="RefSeq" id="WP_077152133.1">
    <property type="nucleotide sequence ID" value="NZ_CABMMO010000023.1"/>
</dbReference>
<proteinExistence type="predicted"/>